<sequence length="60" mass="6284">MLEKGLLGIVLKSGDSAAPSRERSGDLILPVQTNYSPKPTISRAKHSNSGPESPNPISSP</sequence>
<name>G3H751_CRIGR</name>
<gene>
    <name evidence="2" type="ORF">I79_006177</name>
</gene>
<evidence type="ECO:0000313" key="2">
    <source>
        <dbReference type="EMBL" id="EGV98392.1"/>
    </source>
</evidence>
<feature type="region of interest" description="Disordered" evidence="1">
    <location>
        <begin position="12"/>
        <end position="60"/>
    </location>
</feature>
<dbReference type="AlphaFoldDB" id="G3H751"/>
<reference evidence="3" key="1">
    <citation type="journal article" date="2011" name="Nat. Biotechnol.">
        <title>The genomic sequence of the Chinese hamster ovary (CHO)-K1 cell line.</title>
        <authorList>
            <person name="Xu X."/>
            <person name="Nagarajan H."/>
            <person name="Lewis N.E."/>
            <person name="Pan S."/>
            <person name="Cai Z."/>
            <person name="Liu X."/>
            <person name="Chen W."/>
            <person name="Xie M."/>
            <person name="Wang W."/>
            <person name="Hammond S."/>
            <person name="Andersen M.R."/>
            <person name="Neff N."/>
            <person name="Passarelli B."/>
            <person name="Koh W."/>
            <person name="Fan H.C."/>
            <person name="Wang J."/>
            <person name="Gui Y."/>
            <person name="Lee K.H."/>
            <person name="Betenbaugh M.J."/>
            <person name="Quake S.R."/>
            <person name="Famili I."/>
            <person name="Palsson B.O."/>
            <person name="Wang J."/>
        </authorList>
    </citation>
    <scope>NUCLEOTIDE SEQUENCE [LARGE SCALE GENOMIC DNA]</scope>
    <source>
        <strain evidence="3">CHO K1 cell line</strain>
    </source>
</reference>
<organism evidence="2 3">
    <name type="scientific">Cricetulus griseus</name>
    <name type="common">Chinese hamster</name>
    <name type="synonym">Cricetulus barabensis griseus</name>
    <dbReference type="NCBI Taxonomy" id="10029"/>
    <lineage>
        <taxon>Eukaryota</taxon>
        <taxon>Metazoa</taxon>
        <taxon>Chordata</taxon>
        <taxon>Craniata</taxon>
        <taxon>Vertebrata</taxon>
        <taxon>Euteleostomi</taxon>
        <taxon>Mammalia</taxon>
        <taxon>Eutheria</taxon>
        <taxon>Euarchontoglires</taxon>
        <taxon>Glires</taxon>
        <taxon>Rodentia</taxon>
        <taxon>Myomorpha</taxon>
        <taxon>Muroidea</taxon>
        <taxon>Cricetidae</taxon>
        <taxon>Cricetinae</taxon>
        <taxon>Cricetulus</taxon>
    </lineage>
</organism>
<accession>G3H751</accession>
<dbReference type="InParanoid" id="G3H751"/>
<dbReference type="Proteomes" id="UP000001075">
    <property type="component" value="Unassembled WGS sequence"/>
</dbReference>
<evidence type="ECO:0000256" key="1">
    <source>
        <dbReference type="SAM" id="MobiDB-lite"/>
    </source>
</evidence>
<evidence type="ECO:0000313" key="3">
    <source>
        <dbReference type="Proteomes" id="UP000001075"/>
    </source>
</evidence>
<proteinExistence type="predicted"/>
<protein>
    <submittedName>
        <fullName evidence="2">Uncharacterized protein</fullName>
    </submittedName>
</protein>
<dbReference type="EMBL" id="JH000188">
    <property type="protein sequence ID" value="EGV98392.1"/>
    <property type="molecule type" value="Genomic_DNA"/>
</dbReference>